<dbReference type="RefSeq" id="WP_076428173.1">
    <property type="nucleotide sequence ID" value="NZ_FTNO01000001.1"/>
</dbReference>
<dbReference type="InterPro" id="IPR029063">
    <property type="entry name" value="SAM-dependent_MTases_sf"/>
</dbReference>
<evidence type="ECO:0000313" key="5">
    <source>
        <dbReference type="Proteomes" id="UP000186914"/>
    </source>
</evidence>
<dbReference type="Gene3D" id="3.40.50.150">
    <property type="entry name" value="Vaccinia Virus protein VP39"/>
    <property type="match status" value="1"/>
</dbReference>
<dbReference type="OrthoDB" id="57427at2157"/>
<keyword evidence="2 4" id="KW-0808">Transferase</keyword>
<gene>
    <name evidence="4" type="ORF">SAMN05421858_0827</name>
</gene>
<dbReference type="SUPFAM" id="SSF53335">
    <property type="entry name" value="S-adenosyl-L-methionine-dependent methyltransferases"/>
    <property type="match status" value="1"/>
</dbReference>
<dbReference type="GO" id="GO:0032259">
    <property type="term" value="P:methylation"/>
    <property type="evidence" value="ECO:0007669"/>
    <property type="project" value="UniProtKB-KW"/>
</dbReference>
<evidence type="ECO:0000313" key="4">
    <source>
        <dbReference type="EMBL" id="SIQ92265.1"/>
    </source>
</evidence>
<dbReference type="InterPro" id="IPR041698">
    <property type="entry name" value="Methyltransf_25"/>
</dbReference>
<organism evidence="4 5">
    <name type="scientific">Haladaptatus litoreus</name>
    <dbReference type="NCBI Taxonomy" id="553468"/>
    <lineage>
        <taxon>Archaea</taxon>
        <taxon>Methanobacteriati</taxon>
        <taxon>Methanobacteriota</taxon>
        <taxon>Stenosarchaea group</taxon>
        <taxon>Halobacteria</taxon>
        <taxon>Halobacteriales</taxon>
        <taxon>Haladaptataceae</taxon>
        <taxon>Haladaptatus</taxon>
    </lineage>
</organism>
<dbReference type="Pfam" id="PF13649">
    <property type="entry name" value="Methyltransf_25"/>
    <property type="match status" value="1"/>
</dbReference>
<name>A0A1N6WQF3_9EURY</name>
<proteinExistence type="predicted"/>
<protein>
    <submittedName>
        <fullName evidence="4">Methyltransferase domain-containing protein</fullName>
    </submittedName>
</protein>
<dbReference type="EMBL" id="FTNO01000001">
    <property type="protein sequence ID" value="SIQ92265.1"/>
    <property type="molecule type" value="Genomic_DNA"/>
</dbReference>
<evidence type="ECO:0000256" key="2">
    <source>
        <dbReference type="ARBA" id="ARBA00022679"/>
    </source>
</evidence>
<reference evidence="5" key="1">
    <citation type="submission" date="2017-01" db="EMBL/GenBank/DDBJ databases">
        <authorList>
            <person name="Varghese N."/>
            <person name="Submissions S."/>
        </authorList>
    </citation>
    <scope>NUCLEOTIDE SEQUENCE [LARGE SCALE GENOMIC DNA]</scope>
    <source>
        <strain evidence="5">CGMCC 1.7737</strain>
    </source>
</reference>
<dbReference type="CDD" id="cd02440">
    <property type="entry name" value="AdoMet_MTases"/>
    <property type="match status" value="1"/>
</dbReference>
<dbReference type="PANTHER" id="PTHR43861">
    <property type="entry name" value="TRANS-ACONITATE 2-METHYLTRANSFERASE-RELATED"/>
    <property type="match status" value="1"/>
</dbReference>
<evidence type="ECO:0000256" key="1">
    <source>
        <dbReference type="ARBA" id="ARBA00022603"/>
    </source>
</evidence>
<feature type="domain" description="Methyltransferase" evidence="3">
    <location>
        <begin position="52"/>
        <end position="147"/>
    </location>
</feature>
<sequence length="229" mass="25796">MSPKWFIDEVQHAGKEHLDPSQVARYDEKIPFDPSGEVETLLKLGLADEDTVVDFGTGTGVFPVAVSEHCDRVVAIDVSETMVEVAREKVDDAGVQNVEIVHDGVVRYEHEGSPASFAFSKNALHHLPDFWKIEALKTIGSTLESGGILRLHDLVYSFDPDDSHDAIESWLERMEPTLFTEVELHNHFSEEFSTYGFIFESMLQKAGFEILDSTYRDGFYAAYTCEWQG</sequence>
<keyword evidence="5" id="KW-1185">Reference proteome</keyword>
<keyword evidence="1 4" id="KW-0489">Methyltransferase</keyword>
<dbReference type="AlphaFoldDB" id="A0A1N6WQF3"/>
<dbReference type="PANTHER" id="PTHR43861:SF1">
    <property type="entry name" value="TRANS-ACONITATE 2-METHYLTRANSFERASE"/>
    <property type="match status" value="1"/>
</dbReference>
<dbReference type="GO" id="GO:0008168">
    <property type="term" value="F:methyltransferase activity"/>
    <property type="evidence" value="ECO:0007669"/>
    <property type="project" value="UniProtKB-KW"/>
</dbReference>
<evidence type="ECO:0000259" key="3">
    <source>
        <dbReference type="Pfam" id="PF13649"/>
    </source>
</evidence>
<dbReference type="Proteomes" id="UP000186914">
    <property type="component" value="Unassembled WGS sequence"/>
</dbReference>
<accession>A0A1N6WQF3</accession>